<dbReference type="PRINTS" id="PR00778">
    <property type="entry name" value="HTHARSR"/>
</dbReference>
<evidence type="ECO:0000313" key="7">
    <source>
        <dbReference type="Proteomes" id="UP001252875"/>
    </source>
</evidence>
<dbReference type="InterPro" id="IPR036388">
    <property type="entry name" value="WH-like_DNA-bd_sf"/>
</dbReference>
<dbReference type="CDD" id="cd00090">
    <property type="entry name" value="HTH_ARSR"/>
    <property type="match status" value="1"/>
</dbReference>
<dbReference type="InterPro" id="IPR051081">
    <property type="entry name" value="HTH_MetalResp_TranReg"/>
</dbReference>
<dbReference type="InterPro" id="IPR001763">
    <property type="entry name" value="Rhodanese-like_dom"/>
</dbReference>
<organism evidence="6 7">
    <name type="scientific">Enterococcus hulanensis</name>
    <dbReference type="NCBI Taxonomy" id="2559929"/>
    <lineage>
        <taxon>Bacteria</taxon>
        <taxon>Bacillati</taxon>
        <taxon>Bacillota</taxon>
        <taxon>Bacilli</taxon>
        <taxon>Lactobacillales</taxon>
        <taxon>Enterococcaceae</taxon>
        <taxon>Enterococcus</taxon>
    </lineage>
</organism>
<evidence type="ECO:0000256" key="2">
    <source>
        <dbReference type="ARBA" id="ARBA00023125"/>
    </source>
</evidence>
<accession>A0ABU3EV43</accession>
<dbReference type="Pfam" id="PF01022">
    <property type="entry name" value="HTH_5"/>
    <property type="match status" value="1"/>
</dbReference>
<dbReference type="SMART" id="SM00418">
    <property type="entry name" value="HTH_ARSR"/>
    <property type="match status" value="1"/>
</dbReference>
<evidence type="ECO:0000313" key="6">
    <source>
        <dbReference type="EMBL" id="MDT2598735.1"/>
    </source>
</evidence>
<keyword evidence="1" id="KW-0805">Transcription regulation</keyword>
<dbReference type="CDD" id="cd00158">
    <property type="entry name" value="RHOD"/>
    <property type="match status" value="1"/>
</dbReference>
<reference evidence="6 7" key="1">
    <citation type="submission" date="2023-03" db="EMBL/GenBank/DDBJ databases">
        <authorList>
            <person name="Shen W."/>
            <person name="Cai J."/>
        </authorList>
    </citation>
    <scope>NUCLEOTIDE SEQUENCE [LARGE SCALE GENOMIC DNA]</scope>
    <source>
        <strain evidence="6 7">D6-4</strain>
    </source>
</reference>
<dbReference type="EMBL" id="JARPYI010000001">
    <property type="protein sequence ID" value="MDT2598735.1"/>
    <property type="molecule type" value="Genomic_DNA"/>
</dbReference>
<dbReference type="PANTHER" id="PTHR33154">
    <property type="entry name" value="TRANSCRIPTIONAL REGULATOR, ARSR FAMILY"/>
    <property type="match status" value="1"/>
</dbReference>
<name>A0ABU3EV43_9ENTE</name>
<dbReference type="Gene3D" id="1.10.10.10">
    <property type="entry name" value="Winged helix-like DNA-binding domain superfamily/Winged helix DNA-binding domain"/>
    <property type="match status" value="1"/>
</dbReference>
<gene>
    <name evidence="6" type="ORF">P7D85_03055</name>
</gene>
<evidence type="ECO:0000256" key="3">
    <source>
        <dbReference type="ARBA" id="ARBA00023163"/>
    </source>
</evidence>
<comment type="caution">
    <text evidence="6">The sequence shown here is derived from an EMBL/GenBank/DDBJ whole genome shotgun (WGS) entry which is preliminary data.</text>
</comment>
<dbReference type="InterPro" id="IPR011991">
    <property type="entry name" value="ArsR-like_HTH"/>
</dbReference>
<keyword evidence="3" id="KW-0804">Transcription</keyword>
<evidence type="ECO:0000256" key="1">
    <source>
        <dbReference type="ARBA" id="ARBA00023015"/>
    </source>
</evidence>
<feature type="domain" description="HTH arsR-type" evidence="5">
    <location>
        <begin position="5"/>
        <end position="99"/>
    </location>
</feature>
<dbReference type="InterPro" id="IPR036390">
    <property type="entry name" value="WH_DNA-bd_sf"/>
</dbReference>
<dbReference type="InterPro" id="IPR001845">
    <property type="entry name" value="HTH_ArsR_DNA-bd_dom"/>
</dbReference>
<keyword evidence="2" id="KW-0238">DNA-binding</keyword>
<dbReference type="SMART" id="SM00450">
    <property type="entry name" value="RHOD"/>
    <property type="match status" value="1"/>
</dbReference>
<dbReference type="SUPFAM" id="SSF46785">
    <property type="entry name" value="Winged helix' DNA-binding domain"/>
    <property type="match status" value="1"/>
</dbReference>
<feature type="domain" description="Rhodanese" evidence="4">
    <location>
        <begin position="129"/>
        <end position="218"/>
    </location>
</feature>
<dbReference type="Proteomes" id="UP001252875">
    <property type="component" value="Unassembled WGS sequence"/>
</dbReference>
<evidence type="ECO:0000259" key="4">
    <source>
        <dbReference type="PROSITE" id="PS50206"/>
    </source>
</evidence>
<dbReference type="PROSITE" id="PS50987">
    <property type="entry name" value="HTH_ARSR_2"/>
    <property type="match status" value="1"/>
</dbReference>
<dbReference type="PANTHER" id="PTHR33154:SF18">
    <property type="entry name" value="ARSENICAL RESISTANCE OPERON REPRESSOR"/>
    <property type="match status" value="1"/>
</dbReference>
<protein>
    <submittedName>
        <fullName evidence="6">Metalloregulator ArsR/SmtB family transcription factor</fullName>
    </submittedName>
</protein>
<keyword evidence="7" id="KW-1185">Reference proteome</keyword>
<evidence type="ECO:0000259" key="5">
    <source>
        <dbReference type="PROSITE" id="PS50987"/>
    </source>
</evidence>
<proteinExistence type="predicted"/>
<dbReference type="RefSeq" id="WP_311821022.1">
    <property type="nucleotide sequence ID" value="NZ_JARPYF010000001.1"/>
</dbReference>
<dbReference type="Pfam" id="PF00581">
    <property type="entry name" value="Rhodanese"/>
    <property type="match status" value="1"/>
</dbReference>
<dbReference type="SUPFAM" id="SSF52821">
    <property type="entry name" value="Rhodanese/Cell cycle control phosphatase"/>
    <property type="match status" value="1"/>
</dbReference>
<sequence>MNQDTNKDYFREYAQMGKALSNENRLEILSLLIQSKKTVEAIAEETGLSIANTSKHLQVLLKSHLVRNERYKNFFYYRLADEKIEQMLTNFLEVAQEQIQQQHLVKDKFLGEAAEEYTVSIDEMEEKIQREEIVLVDVRPSDEFETAHIPGAVSMPIEELNTLVEALPQDKTIVAYCRGPHCVMASKAIDILEQSGRKAVKLAQGVNDWKLHKKESIG</sequence>
<dbReference type="NCBIfam" id="NF033788">
    <property type="entry name" value="HTH_metalloreg"/>
    <property type="match status" value="1"/>
</dbReference>
<dbReference type="PROSITE" id="PS50206">
    <property type="entry name" value="RHODANESE_3"/>
    <property type="match status" value="1"/>
</dbReference>
<dbReference type="Gene3D" id="3.40.250.10">
    <property type="entry name" value="Rhodanese-like domain"/>
    <property type="match status" value="1"/>
</dbReference>
<dbReference type="InterPro" id="IPR036873">
    <property type="entry name" value="Rhodanese-like_dom_sf"/>
</dbReference>